<evidence type="ECO:0000256" key="11">
    <source>
        <dbReference type="ARBA" id="ARBA00022989"/>
    </source>
</evidence>
<dbReference type="GeneID" id="12354346"/>
<dbReference type="EMBL" id="JQ040543">
    <property type="protein sequence ID" value="AEX37722.1"/>
    <property type="molecule type" value="Genomic_DNA"/>
</dbReference>
<gene>
    <name evidence="19" type="primary">ND4</name>
</gene>
<dbReference type="GO" id="GO:0003954">
    <property type="term" value="F:NADH dehydrogenase activity"/>
    <property type="evidence" value="ECO:0007669"/>
    <property type="project" value="TreeGrafter"/>
</dbReference>
<feature type="transmembrane region" description="Helical" evidence="17">
    <location>
        <begin position="6"/>
        <end position="30"/>
    </location>
</feature>
<evidence type="ECO:0000256" key="8">
    <source>
        <dbReference type="ARBA" id="ARBA00022692"/>
    </source>
</evidence>
<feature type="transmembrane region" description="Helical" evidence="17">
    <location>
        <begin position="320"/>
        <end position="340"/>
    </location>
</feature>
<evidence type="ECO:0000256" key="9">
    <source>
        <dbReference type="ARBA" id="ARBA00022967"/>
    </source>
</evidence>
<evidence type="ECO:0000313" key="19">
    <source>
        <dbReference type="EMBL" id="AEX37722.1"/>
    </source>
</evidence>
<feature type="transmembrane region" description="Helical" evidence="17">
    <location>
        <begin position="281"/>
        <end position="299"/>
    </location>
</feature>
<proteinExistence type="inferred from homology"/>
<keyword evidence="11 17" id="KW-1133">Transmembrane helix</keyword>
<evidence type="ECO:0000256" key="17">
    <source>
        <dbReference type="RuleBase" id="RU003297"/>
    </source>
</evidence>
<dbReference type="PANTHER" id="PTHR43507:SF20">
    <property type="entry name" value="NADH-UBIQUINONE OXIDOREDUCTASE CHAIN 4"/>
    <property type="match status" value="1"/>
</dbReference>
<dbReference type="InterPro" id="IPR001750">
    <property type="entry name" value="ND/Mrp_TM"/>
</dbReference>
<dbReference type="GO" id="GO:0031966">
    <property type="term" value="C:mitochondrial membrane"/>
    <property type="evidence" value="ECO:0007669"/>
    <property type="project" value="UniProtKB-SubCell"/>
</dbReference>
<keyword evidence="8 17" id="KW-0812">Transmembrane</keyword>
<sequence>MEYLVVSIMMYFQGVVGLLISMFIIMLLLLNTPKKILHLEEGLMMDYSSEWMILLSVWLFMLIFMKMLSYQLVSNNEFNLMYMMMLILFMAFSVKSLLVFFIMFELVLIPIFLIIVGWGYQPERLQAGVFMIMYTMVFSLIMMLGILNIYFQEGTFCMLMLGVVKSEMNFLSVMMILSMLVKFPVYFLHSWLPKAHVQAPSYGSMVLAGLLLKLGGYGMIRLCNFFIFKQMWLLCMITLGGLYSAVVSIRQKDMKSMVAYSSISHMMFVAVGLMSGKMEGLKGAVVLMVAHGLCSSGLFMMMDSIYSTMKTRMFILSKSLGFSSSLMVMWLFFMCVSNMSAPPTINLYSEVFLLFSGFNYSFNIVLIMVLVCFLCAYFSLFLFINPSHGWSVFPHEDVSSFMSMIYFMHWSPLNLMIMSEMI</sequence>
<evidence type="ECO:0000256" key="14">
    <source>
        <dbReference type="ARBA" id="ARBA00023128"/>
    </source>
</evidence>
<keyword evidence="10 17" id="KW-0249">Electron transport</keyword>
<reference evidence="19" key="1">
    <citation type="journal article" date="2012" name="BMC Evol. Biol.">
        <title>Pseudoscorpion mitochondria show rearranged genes and genome-wide reductions of RNA gene sizes and inferred structures, yet typical nucleotide composition bias.</title>
        <authorList>
            <person name="Ovchinnikov S."/>
            <person name="Masta S.E."/>
        </authorList>
    </citation>
    <scope>NUCLEOTIDE SEQUENCE</scope>
</reference>
<dbReference type="GO" id="GO:0042773">
    <property type="term" value="P:ATP synthesis coupled electron transport"/>
    <property type="evidence" value="ECO:0007669"/>
    <property type="project" value="InterPro"/>
</dbReference>
<dbReference type="CTD" id="4538"/>
<accession>H9MFH7</accession>
<feature type="transmembrane region" description="Helical" evidence="17">
    <location>
        <begin position="360"/>
        <end position="384"/>
    </location>
</feature>
<keyword evidence="6 17" id="KW-0813">Transport</keyword>
<comment type="catalytic activity">
    <reaction evidence="16 17">
        <text>a ubiquinone + NADH + 5 H(+)(in) = a ubiquinol + NAD(+) + 4 H(+)(out)</text>
        <dbReference type="Rhea" id="RHEA:29091"/>
        <dbReference type="Rhea" id="RHEA-COMP:9565"/>
        <dbReference type="Rhea" id="RHEA-COMP:9566"/>
        <dbReference type="ChEBI" id="CHEBI:15378"/>
        <dbReference type="ChEBI" id="CHEBI:16389"/>
        <dbReference type="ChEBI" id="CHEBI:17976"/>
        <dbReference type="ChEBI" id="CHEBI:57540"/>
        <dbReference type="ChEBI" id="CHEBI:57945"/>
        <dbReference type="EC" id="7.1.1.2"/>
    </reaction>
</comment>
<evidence type="ECO:0000256" key="6">
    <source>
        <dbReference type="ARBA" id="ARBA00022448"/>
    </source>
</evidence>
<evidence type="ECO:0000256" key="2">
    <source>
        <dbReference type="ARBA" id="ARBA00004225"/>
    </source>
</evidence>
<protein>
    <recommendedName>
        <fullName evidence="5 17">NADH-ubiquinone oxidoreductase chain 4</fullName>
        <ecNumber evidence="4 17">7.1.1.2</ecNumber>
    </recommendedName>
</protein>
<evidence type="ECO:0000256" key="10">
    <source>
        <dbReference type="ARBA" id="ARBA00022982"/>
    </source>
</evidence>
<evidence type="ECO:0000256" key="16">
    <source>
        <dbReference type="ARBA" id="ARBA00049551"/>
    </source>
</evidence>
<keyword evidence="15 17" id="KW-0472">Membrane</keyword>
<dbReference type="InterPro" id="IPR003918">
    <property type="entry name" value="NADH_UbQ_OxRdtase"/>
</dbReference>
<feature type="transmembrane region" description="Helical" evidence="17">
    <location>
        <begin position="170"/>
        <end position="189"/>
    </location>
</feature>
<dbReference type="GO" id="GO:0048039">
    <property type="term" value="F:ubiquinone binding"/>
    <property type="evidence" value="ECO:0007669"/>
    <property type="project" value="TreeGrafter"/>
</dbReference>
<keyword evidence="9" id="KW-1278">Translocase</keyword>
<evidence type="ECO:0000256" key="13">
    <source>
        <dbReference type="ARBA" id="ARBA00023075"/>
    </source>
</evidence>
<dbReference type="PRINTS" id="PR01437">
    <property type="entry name" value="NUOXDRDTASE4"/>
</dbReference>
<name>H9MFH7_9ARAC</name>
<evidence type="ECO:0000256" key="3">
    <source>
        <dbReference type="ARBA" id="ARBA00009025"/>
    </source>
</evidence>
<evidence type="ECO:0000256" key="12">
    <source>
        <dbReference type="ARBA" id="ARBA00023027"/>
    </source>
</evidence>
<feature type="transmembrane region" description="Helical" evidence="17">
    <location>
        <begin position="82"/>
        <end position="115"/>
    </location>
</feature>
<evidence type="ECO:0000256" key="1">
    <source>
        <dbReference type="ARBA" id="ARBA00003257"/>
    </source>
</evidence>
<evidence type="ECO:0000259" key="18">
    <source>
        <dbReference type="Pfam" id="PF00361"/>
    </source>
</evidence>
<evidence type="ECO:0000256" key="15">
    <source>
        <dbReference type="ARBA" id="ARBA00023136"/>
    </source>
</evidence>
<feature type="transmembrane region" description="Helical" evidence="17">
    <location>
        <begin position="127"/>
        <end position="150"/>
    </location>
</feature>
<keyword evidence="14 17" id="KW-0496">Mitochondrion</keyword>
<dbReference type="AlphaFoldDB" id="H9MFH7"/>
<dbReference type="EC" id="7.1.1.2" evidence="4 17"/>
<feature type="transmembrane region" description="Helical" evidence="17">
    <location>
        <begin position="258"/>
        <end position="275"/>
    </location>
</feature>
<keyword evidence="7 17" id="KW-0679">Respiratory chain</keyword>
<feature type="domain" description="NADH:quinone oxidoreductase/Mrp antiporter transmembrane" evidence="18">
    <location>
        <begin position="96"/>
        <end position="370"/>
    </location>
</feature>
<evidence type="ECO:0000256" key="5">
    <source>
        <dbReference type="ARBA" id="ARBA00021006"/>
    </source>
</evidence>
<organism evidence="19">
    <name type="scientific">Paratemnoides elongatus</name>
    <dbReference type="NCBI Taxonomy" id="51805"/>
    <lineage>
        <taxon>Eukaryota</taxon>
        <taxon>Metazoa</taxon>
        <taxon>Ecdysozoa</taxon>
        <taxon>Arthropoda</taxon>
        <taxon>Chelicerata</taxon>
        <taxon>Arachnida</taxon>
        <taxon>Pseudoscorpiones</taxon>
        <taxon>Cheliferoidea</taxon>
        <taxon>Atemnidae</taxon>
        <taxon>Paratemnoides</taxon>
    </lineage>
</organism>
<dbReference type="PANTHER" id="PTHR43507">
    <property type="entry name" value="NADH-UBIQUINONE OXIDOREDUCTASE CHAIN 4"/>
    <property type="match status" value="1"/>
</dbReference>
<feature type="transmembrane region" description="Helical" evidence="17">
    <location>
        <begin position="51"/>
        <end position="70"/>
    </location>
</feature>
<geneLocation type="mitochondrion" evidence="19"/>
<keyword evidence="12 17" id="KW-0520">NAD</keyword>
<feature type="transmembrane region" description="Helical" evidence="17">
    <location>
        <begin position="226"/>
        <end position="246"/>
    </location>
</feature>
<comment type="function">
    <text evidence="17">Core subunit of the mitochondrial membrane respiratory chain NADH dehydrogenase (Complex I) which catalyzes electron transfer from NADH through the respiratory chain, using ubiquinone as an electron acceptor. Essential for the catalytic activity and assembly of complex I.</text>
</comment>
<dbReference type="GO" id="GO:0015990">
    <property type="term" value="P:electron transport coupled proton transport"/>
    <property type="evidence" value="ECO:0007669"/>
    <property type="project" value="TreeGrafter"/>
</dbReference>
<feature type="transmembrane region" description="Helical" evidence="17">
    <location>
        <begin position="201"/>
        <end position="220"/>
    </location>
</feature>
<comment type="subcellular location">
    <subcellularLocation>
        <location evidence="2 17">Mitochondrion membrane</location>
        <topology evidence="2 17">Multi-pass membrane protein</topology>
    </subcellularLocation>
</comment>
<comment type="similarity">
    <text evidence="3 17">Belongs to the complex I subunit 4 family.</text>
</comment>
<dbReference type="Pfam" id="PF00361">
    <property type="entry name" value="Proton_antipo_M"/>
    <property type="match status" value="1"/>
</dbReference>
<comment type="function">
    <text evidence="1">Core subunit of the mitochondrial membrane respiratory chain NADH dehydrogenase (Complex I) that is believed to belong to the minimal assembly required for catalysis. Complex I functions in the transfer of electrons from NADH to the respiratory chain. The immediate electron acceptor for the enzyme is believed to be ubiquinone.</text>
</comment>
<dbReference type="RefSeq" id="YP_006234164.1">
    <property type="nucleotide sequence ID" value="NC_017752.1"/>
</dbReference>
<dbReference type="GO" id="GO:0008137">
    <property type="term" value="F:NADH dehydrogenase (ubiquinone) activity"/>
    <property type="evidence" value="ECO:0007669"/>
    <property type="project" value="UniProtKB-UniRule"/>
</dbReference>
<evidence type="ECO:0000256" key="7">
    <source>
        <dbReference type="ARBA" id="ARBA00022660"/>
    </source>
</evidence>
<keyword evidence="13 17" id="KW-0830">Ubiquinone</keyword>
<evidence type="ECO:0000256" key="4">
    <source>
        <dbReference type="ARBA" id="ARBA00012944"/>
    </source>
</evidence>